<keyword evidence="2 4" id="KW-1133">Transmembrane helix</keyword>
<evidence type="ECO:0000259" key="5">
    <source>
        <dbReference type="PROSITE" id="PS50850"/>
    </source>
</evidence>
<feature type="transmembrane region" description="Helical" evidence="4">
    <location>
        <begin position="172"/>
        <end position="193"/>
    </location>
</feature>
<reference evidence="6 7" key="1">
    <citation type="submission" date="2019-07" db="EMBL/GenBank/DDBJ databases">
        <title>Whole genome shotgun sequence of Meiothermus hypogaeus NBRC 106114.</title>
        <authorList>
            <person name="Hosoyama A."/>
            <person name="Uohara A."/>
            <person name="Ohji S."/>
            <person name="Ichikawa N."/>
        </authorList>
    </citation>
    <scope>NUCLEOTIDE SEQUENCE [LARGE SCALE GENOMIC DNA]</scope>
    <source>
        <strain evidence="6 7">NBRC 106114</strain>
    </source>
</reference>
<feature type="transmembrane region" description="Helical" evidence="4">
    <location>
        <begin position="35"/>
        <end position="59"/>
    </location>
</feature>
<dbReference type="GO" id="GO:0022857">
    <property type="term" value="F:transmembrane transporter activity"/>
    <property type="evidence" value="ECO:0007669"/>
    <property type="project" value="InterPro"/>
</dbReference>
<dbReference type="InterPro" id="IPR020846">
    <property type="entry name" value="MFS_dom"/>
</dbReference>
<accession>A0A511R618</accession>
<dbReference type="AlphaFoldDB" id="A0A511R618"/>
<dbReference type="OrthoDB" id="24958at2"/>
<dbReference type="PANTHER" id="PTHR23518">
    <property type="entry name" value="C-METHYLTRANSFERASE"/>
    <property type="match status" value="1"/>
</dbReference>
<comment type="caution">
    <text evidence="6">The sequence shown here is derived from an EMBL/GenBank/DDBJ whole genome shotgun (WGS) entry which is preliminary data.</text>
</comment>
<evidence type="ECO:0000256" key="4">
    <source>
        <dbReference type="SAM" id="Phobius"/>
    </source>
</evidence>
<dbReference type="InterPro" id="IPR011701">
    <property type="entry name" value="MFS"/>
</dbReference>
<keyword evidence="1 4" id="KW-0812">Transmembrane</keyword>
<evidence type="ECO:0000256" key="2">
    <source>
        <dbReference type="ARBA" id="ARBA00022989"/>
    </source>
</evidence>
<evidence type="ECO:0000313" key="7">
    <source>
        <dbReference type="Proteomes" id="UP000321197"/>
    </source>
</evidence>
<feature type="transmembrane region" description="Helical" evidence="4">
    <location>
        <begin position="143"/>
        <end position="166"/>
    </location>
</feature>
<proteinExistence type="predicted"/>
<feature type="transmembrane region" description="Helical" evidence="4">
    <location>
        <begin position="333"/>
        <end position="360"/>
    </location>
</feature>
<feature type="transmembrane region" description="Helical" evidence="4">
    <location>
        <begin position="276"/>
        <end position="293"/>
    </location>
</feature>
<dbReference type="InterPro" id="IPR036259">
    <property type="entry name" value="MFS_trans_sf"/>
</dbReference>
<name>A0A511R618_9DEIN</name>
<feature type="transmembrane region" description="Helical" evidence="4">
    <location>
        <begin position="108"/>
        <end position="131"/>
    </location>
</feature>
<dbReference type="PANTHER" id="PTHR23518:SF2">
    <property type="entry name" value="MAJOR FACILITATOR SUPERFAMILY TRANSPORTER"/>
    <property type="match status" value="1"/>
</dbReference>
<dbReference type="Pfam" id="PF07690">
    <property type="entry name" value="MFS_1"/>
    <property type="match status" value="1"/>
</dbReference>
<organism evidence="6 7">
    <name type="scientific">Meiothermus hypogaeus NBRC 106114</name>
    <dbReference type="NCBI Taxonomy" id="1227553"/>
    <lineage>
        <taxon>Bacteria</taxon>
        <taxon>Thermotogati</taxon>
        <taxon>Deinococcota</taxon>
        <taxon>Deinococci</taxon>
        <taxon>Thermales</taxon>
        <taxon>Thermaceae</taxon>
        <taxon>Meiothermus</taxon>
    </lineage>
</organism>
<evidence type="ECO:0000256" key="1">
    <source>
        <dbReference type="ARBA" id="ARBA00022692"/>
    </source>
</evidence>
<evidence type="ECO:0000256" key="3">
    <source>
        <dbReference type="ARBA" id="ARBA00023136"/>
    </source>
</evidence>
<protein>
    <submittedName>
        <fullName evidence="6">MFS transporter</fullName>
    </submittedName>
</protein>
<evidence type="ECO:0000313" key="6">
    <source>
        <dbReference type="EMBL" id="GEM84352.1"/>
    </source>
</evidence>
<gene>
    <name evidence="6" type="ORF">MHY01S_25180</name>
</gene>
<sequence>MRLKLQRLSPWRLKGLSAVARLILAWGLLEGVRNGFYAGYLAIHGGSLGFTLAVIGTAWSIHLLSDSFSKSLGGYLSQKLGMGIVTLVGGAVGLLALLTVPYAQSPVLLFSLSLVWGVSLSAIFPGLLTLSSQVAVQGREGRAVTLTNMLTAPWTGIGVLGIGFLTKVNPGLALNILEWIQIAVILIGLSLIFRPERVRPPRQELYPWRRLLLFIPAAFGQTFAPALFSFYILKYAQGLGLSMFWITVLIVLGGVISTVLLIWTGRHADRNSPRELLIVGLLFIGLAMIGLGLKPELPVLLLLAVVGGVGFGCFGPAWNALVVRLLPENNRAAAWGTLMTVEGLGHATGPAVGGVLAAAIANNAPFFAGGAIMLLLSVFYVVALWRPWWTSQP</sequence>
<feature type="transmembrane region" description="Helical" evidence="4">
    <location>
        <begin position="299"/>
        <end position="321"/>
    </location>
</feature>
<dbReference type="SUPFAM" id="SSF103473">
    <property type="entry name" value="MFS general substrate transporter"/>
    <property type="match status" value="1"/>
</dbReference>
<feature type="transmembrane region" description="Helical" evidence="4">
    <location>
        <begin position="80"/>
        <end position="102"/>
    </location>
</feature>
<dbReference type="EMBL" id="BJXL01000094">
    <property type="protein sequence ID" value="GEM84352.1"/>
    <property type="molecule type" value="Genomic_DNA"/>
</dbReference>
<feature type="transmembrane region" description="Helical" evidence="4">
    <location>
        <begin position="366"/>
        <end position="385"/>
    </location>
</feature>
<feature type="transmembrane region" description="Helical" evidence="4">
    <location>
        <begin position="239"/>
        <end position="264"/>
    </location>
</feature>
<feature type="transmembrane region" description="Helical" evidence="4">
    <location>
        <begin position="213"/>
        <end position="233"/>
    </location>
</feature>
<dbReference type="Proteomes" id="UP000321197">
    <property type="component" value="Unassembled WGS sequence"/>
</dbReference>
<dbReference type="Gene3D" id="1.20.1250.20">
    <property type="entry name" value="MFS general substrate transporter like domains"/>
    <property type="match status" value="2"/>
</dbReference>
<keyword evidence="3 4" id="KW-0472">Membrane</keyword>
<dbReference type="PROSITE" id="PS50850">
    <property type="entry name" value="MFS"/>
    <property type="match status" value="1"/>
</dbReference>
<feature type="domain" description="Major facilitator superfamily (MFS) profile" evidence="5">
    <location>
        <begin position="210"/>
        <end position="393"/>
    </location>
</feature>
<dbReference type="RefSeq" id="WP_119342324.1">
    <property type="nucleotide sequence ID" value="NZ_BJXL01000094.1"/>
</dbReference>